<name>A0A8S5SJV9_9CAUD</name>
<organism evidence="1">
    <name type="scientific">Siphoviridae sp. ctRGj11</name>
    <dbReference type="NCBI Taxonomy" id="2827868"/>
    <lineage>
        <taxon>Viruses</taxon>
        <taxon>Duplodnaviria</taxon>
        <taxon>Heunggongvirae</taxon>
        <taxon>Uroviricota</taxon>
        <taxon>Caudoviricetes</taxon>
    </lineage>
</organism>
<dbReference type="EMBL" id="BK032613">
    <property type="protein sequence ID" value="DAF51305.1"/>
    <property type="molecule type" value="Genomic_DNA"/>
</dbReference>
<reference evidence="1" key="1">
    <citation type="journal article" date="2021" name="Proc. Natl. Acad. Sci. U.S.A.">
        <title>A Catalog of Tens of Thousands of Viruses from Human Metagenomes Reveals Hidden Associations with Chronic Diseases.</title>
        <authorList>
            <person name="Tisza M.J."/>
            <person name="Buck C.B."/>
        </authorList>
    </citation>
    <scope>NUCLEOTIDE SEQUENCE</scope>
    <source>
        <strain evidence="1">CtRGj11</strain>
    </source>
</reference>
<proteinExistence type="predicted"/>
<accession>A0A8S5SJV9</accession>
<sequence>MASEPVYTLHPDMITLRQAEAITSIDYKTIHNAARKGHIYWNRYDVPPTFRVSRRDTIAWAANQKAA</sequence>
<protein>
    <submittedName>
        <fullName evidence="1">Excisionase</fullName>
    </submittedName>
</protein>
<evidence type="ECO:0000313" key="1">
    <source>
        <dbReference type="EMBL" id="DAF51305.1"/>
    </source>
</evidence>